<organism evidence="3">
    <name type="scientific">Myoviridae sp. ctiX384</name>
    <dbReference type="NCBI Taxonomy" id="2827702"/>
    <lineage>
        <taxon>Viruses</taxon>
        <taxon>Duplodnaviria</taxon>
        <taxon>Heunggongvirae</taxon>
        <taxon>Uroviricota</taxon>
        <taxon>Caudoviricetes</taxon>
    </lineage>
</organism>
<keyword evidence="2" id="KW-0472">Membrane</keyword>
<keyword evidence="2" id="KW-0812">Transmembrane</keyword>
<reference evidence="3" key="1">
    <citation type="journal article" date="2021" name="Proc. Natl. Acad. Sci. U.S.A.">
        <title>A Catalog of Tens of Thousands of Viruses from Human Metagenomes Reveals Hidden Associations with Chronic Diseases.</title>
        <authorList>
            <person name="Tisza M.J."/>
            <person name="Buck C.B."/>
        </authorList>
    </citation>
    <scope>NUCLEOTIDE SEQUENCE</scope>
    <source>
        <strain evidence="3">CtiX384</strain>
    </source>
</reference>
<name>A0A8S5TBQ3_9CAUD</name>
<sequence length="101" mass="12020">MKKINWFIVLISYNIFASVTSVWQHEEREIFHYAIFSLLWYLLYKADIKNKDLREMIDFLQDHKITIKNTYINATNNEQQEEKKSPDTQAGGSDRDNGSQM</sequence>
<evidence type="ECO:0000256" key="1">
    <source>
        <dbReference type="SAM" id="MobiDB-lite"/>
    </source>
</evidence>
<dbReference type="EMBL" id="BK032790">
    <property type="protein sequence ID" value="DAF60560.1"/>
    <property type="molecule type" value="Genomic_DNA"/>
</dbReference>
<feature type="transmembrane region" description="Helical" evidence="2">
    <location>
        <begin position="30"/>
        <end position="46"/>
    </location>
</feature>
<keyword evidence="2" id="KW-1133">Transmembrane helix</keyword>
<evidence type="ECO:0000313" key="3">
    <source>
        <dbReference type="EMBL" id="DAF60560.1"/>
    </source>
</evidence>
<accession>A0A8S5TBQ3</accession>
<evidence type="ECO:0000256" key="2">
    <source>
        <dbReference type="SAM" id="Phobius"/>
    </source>
</evidence>
<proteinExistence type="predicted"/>
<protein>
    <submittedName>
        <fullName evidence="3">Uncharacterized protein</fullName>
    </submittedName>
</protein>
<feature type="transmembrane region" description="Helical" evidence="2">
    <location>
        <begin position="7"/>
        <end position="24"/>
    </location>
</feature>
<feature type="region of interest" description="Disordered" evidence="1">
    <location>
        <begin position="75"/>
        <end position="101"/>
    </location>
</feature>